<sequence length="53" mass="6017">MVSYTSDERCVYNNSNSSKCTLKRSYKIEKSVSAVGQDLPSSLEFIKIILRLN</sequence>
<keyword evidence="2" id="KW-1185">Reference proteome</keyword>
<evidence type="ECO:0000313" key="2">
    <source>
        <dbReference type="Proteomes" id="UP001295684"/>
    </source>
</evidence>
<gene>
    <name evidence="1" type="ORF">ECRASSUSDP1_LOCUS12494</name>
</gene>
<accession>A0AAD1ULU5</accession>
<dbReference type="AlphaFoldDB" id="A0AAD1ULU5"/>
<evidence type="ECO:0000313" key="1">
    <source>
        <dbReference type="EMBL" id="CAI2371174.1"/>
    </source>
</evidence>
<dbReference type="EMBL" id="CAMPGE010012406">
    <property type="protein sequence ID" value="CAI2371174.1"/>
    <property type="molecule type" value="Genomic_DNA"/>
</dbReference>
<organism evidence="1 2">
    <name type="scientific">Euplotes crassus</name>
    <dbReference type="NCBI Taxonomy" id="5936"/>
    <lineage>
        <taxon>Eukaryota</taxon>
        <taxon>Sar</taxon>
        <taxon>Alveolata</taxon>
        <taxon>Ciliophora</taxon>
        <taxon>Intramacronucleata</taxon>
        <taxon>Spirotrichea</taxon>
        <taxon>Hypotrichia</taxon>
        <taxon>Euplotida</taxon>
        <taxon>Euplotidae</taxon>
        <taxon>Moneuplotes</taxon>
    </lineage>
</organism>
<proteinExistence type="predicted"/>
<comment type="caution">
    <text evidence="1">The sequence shown here is derived from an EMBL/GenBank/DDBJ whole genome shotgun (WGS) entry which is preliminary data.</text>
</comment>
<protein>
    <submittedName>
        <fullName evidence="1">Uncharacterized protein</fullName>
    </submittedName>
</protein>
<name>A0AAD1ULU5_EUPCR</name>
<reference evidence="1" key="1">
    <citation type="submission" date="2023-07" db="EMBL/GenBank/DDBJ databases">
        <authorList>
            <consortium name="AG Swart"/>
            <person name="Singh M."/>
            <person name="Singh A."/>
            <person name="Seah K."/>
            <person name="Emmerich C."/>
        </authorList>
    </citation>
    <scope>NUCLEOTIDE SEQUENCE</scope>
    <source>
        <strain evidence="1">DP1</strain>
    </source>
</reference>
<dbReference type="Proteomes" id="UP001295684">
    <property type="component" value="Unassembled WGS sequence"/>
</dbReference>